<dbReference type="EMBL" id="LFBV01000003">
    <property type="protein sequence ID" value="OKH93812.1"/>
    <property type="molecule type" value="Genomic_DNA"/>
</dbReference>
<dbReference type="Gene3D" id="3.30.565.10">
    <property type="entry name" value="Histidine kinase-like ATPase, C-terminal domain"/>
    <property type="match status" value="1"/>
</dbReference>
<evidence type="ECO:0000259" key="2">
    <source>
        <dbReference type="Pfam" id="PF13581"/>
    </source>
</evidence>
<dbReference type="InterPro" id="IPR003594">
    <property type="entry name" value="HATPase_dom"/>
</dbReference>
<dbReference type="CDD" id="cd16936">
    <property type="entry name" value="HATPase_RsbW-like"/>
    <property type="match status" value="1"/>
</dbReference>
<keyword evidence="4" id="KW-1185">Reference proteome</keyword>
<organism evidence="3 4">
    <name type="scientific">Streptomyces uncialis</name>
    <dbReference type="NCBI Taxonomy" id="1048205"/>
    <lineage>
        <taxon>Bacteria</taxon>
        <taxon>Bacillati</taxon>
        <taxon>Actinomycetota</taxon>
        <taxon>Actinomycetes</taxon>
        <taxon>Kitasatosporales</taxon>
        <taxon>Streptomycetaceae</taxon>
        <taxon>Streptomyces</taxon>
    </lineage>
</organism>
<dbReference type="InterPro" id="IPR050267">
    <property type="entry name" value="Anti-sigma-factor_SerPK"/>
</dbReference>
<dbReference type="STRING" id="1048205.AB852_13880"/>
<keyword evidence="1" id="KW-0418">Kinase</keyword>
<evidence type="ECO:0000313" key="3">
    <source>
        <dbReference type="EMBL" id="OKH93812.1"/>
    </source>
</evidence>
<comment type="caution">
    <text evidence="3">The sequence shown here is derived from an EMBL/GenBank/DDBJ whole genome shotgun (WGS) entry which is preliminary data.</text>
</comment>
<dbReference type="AlphaFoldDB" id="A0A1Q4V7I6"/>
<sequence>MDQAADGNDEQLQAGALKSSTQFHGTEAVAQARARAHTFLAGLRNEHGVPVSGLAAELVELVVSELVTNARKYAPGPYLLTLELRDVCVEVSVRDSNPALPTILAPDPYRIGRHGLEIVAASAQTLRIEREPGGKRITAAVALAGPADS</sequence>
<name>A0A1Q4V7I6_9ACTN</name>
<evidence type="ECO:0000256" key="1">
    <source>
        <dbReference type="ARBA" id="ARBA00022527"/>
    </source>
</evidence>
<feature type="domain" description="Histidine kinase/HSP90-like ATPase" evidence="2">
    <location>
        <begin position="30"/>
        <end position="139"/>
    </location>
</feature>
<keyword evidence="1" id="KW-0808">Transferase</keyword>
<protein>
    <submittedName>
        <fullName evidence="3">Regulator</fullName>
    </submittedName>
</protein>
<reference evidence="3 4" key="1">
    <citation type="submission" date="2015-06" db="EMBL/GenBank/DDBJ databases">
        <title>Cloning and characterization of the uncialamcin biosynthetic gene cluster.</title>
        <authorList>
            <person name="Yan X."/>
            <person name="Huang T."/>
            <person name="Ge H."/>
            <person name="Shen B."/>
        </authorList>
    </citation>
    <scope>NUCLEOTIDE SEQUENCE [LARGE SCALE GENOMIC DNA]</scope>
    <source>
        <strain evidence="3 4">DCA2648</strain>
    </source>
</reference>
<accession>A0A1Q4V7I6</accession>
<dbReference type="GeneID" id="96797310"/>
<keyword evidence="1" id="KW-0723">Serine/threonine-protein kinase</keyword>
<proteinExistence type="predicted"/>
<dbReference type="RefSeq" id="WP_073787953.1">
    <property type="nucleotide sequence ID" value="NZ_CP109290.1"/>
</dbReference>
<dbReference type="PANTHER" id="PTHR35526:SF3">
    <property type="entry name" value="ANTI-SIGMA-F FACTOR RSBW"/>
    <property type="match status" value="1"/>
</dbReference>
<dbReference type="Proteomes" id="UP000186455">
    <property type="component" value="Unassembled WGS sequence"/>
</dbReference>
<dbReference type="PANTHER" id="PTHR35526">
    <property type="entry name" value="ANTI-SIGMA-F FACTOR RSBW-RELATED"/>
    <property type="match status" value="1"/>
</dbReference>
<dbReference type="InterPro" id="IPR036890">
    <property type="entry name" value="HATPase_C_sf"/>
</dbReference>
<dbReference type="SUPFAM" id="SSF55874">
    <property type="entry name" value="ATPase domain of HSP90 chaperone/DNA topoisomerase II/histidine kinase"/>
    <property type="match status" value="1"/>
</dbReference>
<dbReference type="Pfam" id="PF13581">
    <property type="entry name" value="HATPase_c_2"/>
    <property type="match status" value="1"/>
</dbReference>
<gene>
    <name evidence="3" type="ORF">AB852_13880</name>
</gene>
<evidence type="ECO:0000313" key="4">
    <source>
        <dbReference type="Proteomes" id="UP000186455"/>
    </source>
</evidence>